<dbReference type="EMBL" id="BMHI01000003">
    <property type="protein sequence ID" value="GGB30980.1"/>
    <property type="molecule type" value="Genomic_DNA"/>
</dbReference>
<evidence type="ECO:0000313" key="3">
    <source>
        <dbReference type="Proteomes" id="UP000636793"/>
    </source>
</evidence>
<evidence type="ECO:0000313" key="2">
    <source>
        <dbReference type="EMBL" id="GGB30980.1"/>
    </source>
</evidence>
<keyword evidence="3" id="KW-1185">Reference proteome</keyword>
<reference evidence="2" key="2">
    <citation type="submission" date="2020-09" db="EMBL/GenBank/DDBJ databases">
        <authorList>
            <person name="Sun Q."/>
            <person name="Zhou Y."/>
        </authorList>
    </citation>
    <scope>NUCLEOTIDE SEQUENCE</scope>
    <source>
        <strain evidence="2">CGMCC 1.15085</strain>
    </source>
</reference>
<dbReference type="InterPro" id="IPR051927">
    <property type="entry name" value="Zn_Chap_cDPG_Synth"/>
</dbReference>
<gene>
    <name evidence="2" type="ORF">GCM10011492_21920</name>
</gene>
<name>A0A916WUH5_9MICO</name>
<accession>A0A916WUH5</accession>
<dbReference type="RefSeq" id="WP_188837039.1">
    <property type="nucleotide sequence ID" value="NZ_BMHI01000003.1"/>
</dbReference>
<reference evidence="2" key="1">
    <citation type="journal article" date="2014" name="Int. J. Syst. Evol. Microbiol.">
        <title>Complete genome sequence of Corynebacterium casei LMG S-19264T (=DSM 44701T), isolated from a smear-ripened cheese.</title>
        <authorList>
            <consortium name="US DOE Joint Genome Institute (JGI-PGF)"/>
            <person name="Walter F."/>
            <person name="Albersmeier A."/>
            <person name="Kalinowski J."/>
            <person name="Ruckert C."/>
        </authorList>
    </citation>
    <scope>NUCLEOTIDE SEQUENCE</scope>
    <source>
        <strain evidence="2">CGMCC 1.15085</strain>
    </source>
</reference>
<dbReference type="Proteomes" id="UP000636793">
    <property type="component" value="Unassembled WGS sequence"/>
</dbReference>
<protein>
    <submittedName>
        <fullName evidence="2">Cobalamin biosynthesis protein CobW</fullName>
    </submittedName>
</protein>
<dbReference type="PANTHER" id="PTHR43603:SF1">
    <property type="entry name" value="ZINC-REGULATED GTPASE METALLOPROTEIN ACTIVATOR 1"/>
    <property type="match status" value="1"/>
</dbReference>
<evidence type="ECO:0000259" key="1">
    <source>
        <dbReference type="SMART" id="SM00833"/>
    </source>
</evidence>
<dbReference type="InterPro" id="IPR011629">
    <property type="entry name" value="CobW-like_C"/>
</dbReference>
<proteinExistence type="predicted"/>
<organism evidence="2 3">
    <name type="scientific">Flexivirga endophytica</name>
    <dbReference type="NCBI Taxonomy" id="1849103"/>
    <lineage>
        <taxon>Bacteria</taxon>
        <taxon>Bacillati</taxon>
        <taxon>Actinomycetota</taxon>
        <taxon>Actinomycetes</taxon>
        <taxon>Micrococcales</taxon>
        <taxon>Dermacoccaceae</taxon>
        <taxon>Flexivirga</taxon>
    </lineage>
</organism>
<comment type="caution">
    <text evidence="2">The sequence shown here is derived from an EMBL/GenBank/DDBJ whole genome shotgun (WGS) entry which is preliminary data.</text>
</comment>
<feature type="domain" description="CobW C-terminal" evidence="1">
    <location>
        <begin position="237"/>
        <end position="327"/>
    </location>
</feature>
<dbReference type="SUPFAM" id="SSF90002">
    <property type="entry name" value="Hypothetical protein YjiA, C-terminal domain"/>
    <property type="match status" value="1"/>
</dbReference>
<dbReference type="PANTHER" id="PTHR43603">
    <property type="entry name" value="COBW DOMAIN-CONTAINING PROTEIN DDB_G0274527"/>
    <property type="match status" value="1"/>
</dbReference>
<dbReference type="SMART" id="SM00833">
    <property type="entry name" value="CobW_C"/>
    <property type="match status" value="1"/>
</dbReference>
<dbReference type="AlphaFoldDB" id="A0A916WUH5"/>
<sequence>MTPIVVITGVDPDVIESVTVATQFDLPDPVVAAYRIDDATNQLVRTVSDIRGRLETERVELDHGCTSCAIREDVIPTLRRLQELDRWGAIVAQLPAGASALQVCRVCALQTELDGLPLHIHGVVAAVRGDTVVPDLTSDLTLGEHGVPTFAGDDRGLAETLAGIVEYADAVQLLGPADAAGTDLLNALRRPSSLLATDWADLPGGQLVTGIHAHRQAEKWVAEVRRHDLPALDSDHVWSLDLCADRPLHPDRFASALETMCVGSHRIRGCVWLPTRATVCVLDGAAGQVRLGAHGPWNGAPTSRLTVVGLRDHAEPTDICRAFADCALTDDELLARGTRWNVRRDGLEPWLGGVHDLI</sequence>
<dbReference type="Pfam" id="PF07683">
    <property type="entry name" value="CobW_C"/>
    <property type="match status" value="1"/>
</dbReference>